<feature type="compositionally biased region" description="Basic and acidic residues" evidence="1">
    <location>
        <begin position="211"/>
        <end position="230"/>
    </location>
</feature>
<organism evidence="2 3">
    <name type="scientific">Nicrophorus vespilloides</name>
    <name type="common">Boreal carrion beetle</name>
    <dbReference type="NCBI Taxonomy" id="110193"/>
    <lineage>
        <taxon>Eukaryota</taxon>
        <taxon>Metazoa</taxon>
        <taxon>Ecdysozoa</taxon>
        <taxon>Arthropoda</taxon>
        <taxon>Hexapoda</taxon>
        <taxon>Insecta</taxon>
        <taxon>Pterygota</taxon>
        <taxon>Neoptera</taxon>
        <taxon>Endopterygota</taxon>
        <taxon>Coleoptera</taxon>
        <taxon>Polyphaga</taxon>
        <taxon>Staphyliniformia</taxon>
        <taxon>Silphidae</taxon>
        <taxon>Nicrophorinae</taxon>
        <taxon>Nicrophorus</taxon>
    </lineage>
</organism>
<proteinExistence type="predicted"/>
<dbReference type="Proteomes" id="UP000695000">
    <property type="component" value="Unplaced"/>
</dbReference>
<name>A0ABM1NFE7_NICVS</name>
<sequence>MTTRTGLLASPTKKFIRPAARAPVHLKVITGPAPCILKPFTGLYNPYSNGCSLLCNHPADFHARKMIQKAKENLGNEGKLVLHPEEVAAIKAEYELNFQSQDIDSVPEELFRKYTETDSRPLTPAPTMISVHTRASATRRCVTPEPFRTSEVREKTMLVLDLRRSHSQETLSWYGSSQPVDHPPLMKIMQFGTAKLPSPSSARNRKQPPAPKEKPEATKSHLEPPKVTRSEDDDDDDDDDKEEEEHTLKRRGKRRKRRGRNASRVPSIFQVPLDPETLVATIGPDSLNTSARHSLVATNPETNADITKIAASLKFGPLDVDSYLDYDVLKQLRRELTLEIVENEFNLERRLALEEALKTVPKIRVDCDELLALQANLKMPKIDAQFWLTLPRMFTRSSVRFELPMDSRTMTAMTPIKSCGGRGRGEGVRNADDEEDIRVAVGGRAWSCDGTEARRRARRLLQRFGRLGRGGMLRF</sequence>
<reference evidence="3" key="1">
    <citation type="submission" date="2025-08" db="UniProtKB">
        <authorList>
            <consortium name="RefSeq"/>
        </authorList>
    </citation>
    <scope>IDENTIFICATION</scope>
    <source>
        <tissue evidence="3">Whole Larva</tissue>
    </source>
</reference>
<dbReference type="PANTHER" id="PTHR36696:SF1">
    <property type="entry name" value="EF-HAND DOMAIN-CONTAINING PROTEIN"/>
    <property type="match status" value="1"/>
</dbReference>
<feature type="compositionally biased region" description="Acidic residues" evidence="1">
    <location>
        <begin position="231"/>
        <end position="245"/>
    </location>
</feature>
<protein>
    <submittedName>
        <fullName evidence="3">Uncharacterized protein LOC108568774 isoform X2</fullName>
    </submittedName>
</protein>
<feature type="region of interest" description="Disordered" evidence="1">
    <location>
        <begin position="194"/>
        <end position="268"/>
    </location>
</feature>
<evidence type="ECO:0000313" key="3">
    <source>
        <dbReference type="RefSeq" id="XP_017785547.1"/>
    </source>
</evidence>
<dbReference type="RefSeq" id="XP_017785547.1">
    <property type="nucleotide sequence ID" value="XM_017930058.1"/>
</dbReference>
<dbReference type="PANTHER" id="PTHR36696">
    <property type="entry name" value="AGAP012002-PA"/>
    <property type="match status" value="1"/>
</dbReference>
<dbReference type="GeneID" id="108568774"/>
<keyword evidence="2" id="KW-1185">Reference proteome</keyword>
<feature type="compositionally biased region" description="Basic residues" evidence="1">
    <location>
        <begin position="248"/>
        <end position="261"/>
    </location>
</feature>
<accession>A0ABM1NFE7</accession>
<evidence type="ECO:0000313" key="2">
    <source>
        <dbReference type="Proteomes" id="UP000695000"/>
    </source>
</evidence>
<evidence type="ECO:0000256" key="1">
    <source>
        <dbReference type="SAM" id="MobiDB-lite"/>
    </source>
</evidence>
<gene>
    <name evidence="3" type="primary">LOC108568774</name>
</gene>